<feature type="domain" description="Alpha-D-phosphohexomutase alpha/beta/alpha" evidence="17">
    <location>
        <begin position="14"/>
        <end position="154"/>
    </location>
</feature>
<dbReference type="InterPro" id="IPR036900">
    <property type="entry name" value="A-D-PHexomutase_C_sf"/>
</dbReference>
<dbReference type="InterPro" id="IPR016066">
    <property type="entry name" value="A-D-PHexomutase_CS"/>
</dbReference>
<dbReference type="CDD" id="cd03085">
    <property type="entry name" value="PGM1"/>
    <property type="match status" value="1"/>
</dbReference>
<evidence type="ECO:0000256" key="1">
    <source>
        <dbReference type="ARBA" id="ARBA00000443"/>
    </source>
</evidence>
<keyword evidence="5" id="KW-0313">Glucose metabolism</keyword>
<comment type="catalytic activity">
    <reaction evidence="1">
        <text>alpha-D-glucose 1-phosphate = alpha-D-glucose 6-phosphate</text>
        <dbReference type="Rhea" id="RHEA:23536"/>
        <dbReference type="ChEBI" id="CHEBI:58225"/>
        <dbReference type="ChEBI" id="CHEBI:58601"/>
        <dbReference type="EC" id="5.4.2.2"/>
    </reaction>
</comment>
<evidence type="ECO:0000256" key="2">
    <source>
        <dbReference type="ARBA" id="ARBA00001946"/>
    </source>
</evidence>
<evidence type="ECO:0000259" key="18">
    <source>
        <dbReference type="Pfam" id="PF02879"/>
    </source>
</evidence>
<keyword evidence="21" id="KW-1185">Reference proteome</keyword>
<gene>
    <name evidence="20" type="ORF">DHEL01_v204591</name>
</gene>
<dbReference type="AlphaFoldDB" id="A0A2P5I3E4"/>
<evidence type="ECO:0000256" key="7">
    <source>
        <dbReference type="ARBA" id="ARBA00022723"/>
    </source>
</evidence>
<dbReference type="GO" id="GO:0006006">
    <property type="term" value="P:glucose metabolic process"/>
    <property type="evidence" value="ECO:0007669"/>
    <property type="project" value="UniProtKB-KW"/>
</dbReference>
<keyword evidence="6" id="KW-0597">Phosphoprotein</keyword>
<evidence type="ECO:0000256" key="9">
    <source>
        <dbReference type="ARBA" id="ARBA00023235"/>
    </source>
</evidence>
<evidence type="ECO:0000256" key="16">
    <source>
        <dbReference type="RuleBase" id="RU004326"/>
    </source>
</evidence>
<dbReference type="PROSITE" id="PS00710">
    <property type="entry name" value="PGM_PMM"/>
    <property type="match status" value="1"/>
</dbReference>
<evidence type="ECO:0000256" key="3">
    <source>
        <dbReference type="ARBA" id="ARBA00010231"/>
    </source>
</evidence>
<keyword evidence="10" id="KW-0119">Carbohydrate metabolism</keyword>
<evidence type="ECO:0000313" key="21">
    <source>
        <dbReference type="Proteomes" id="UP000094444"/>
    </source>
</evidence>
<keyword evidence="8 16" id="KW-0460">Magnesium</keyword>
<feature type="domain" description="Alpha-D-phosphohexomutase alpha/beta/alpha" evidence="18">
    <location>
        <begin position="185"/>
        <end position="287"/>
    </location>
</feature>
<evidence type="ECO:0000256" key="6">
    <source>
        <dbReference type="ARBA" id="ARBA00022553"/>
    </source>
</evidence>
<dbReference type="Pfam" id="PF24947">
    <property type="entry name" value="PGM1_C_vert_fung"/>
    <property type="match status" value="1"/>
</dbReference>
<accession>A0A2P5I3E4</accession>
<dbReference type="EMBL" id="MAVT02000309">
    <property type="protein sequence ID" value="POS77014.1"/>
    <property type="molecule type" value="Genomic_DNA"/>
</dbReference>
<dbReference type="STRING" id="158607.A0A2P5I3E4"/>
<dbReference type="GO" id="GO:0005829">
    <property type="term" value="C:cytosol"/>
    <property type="evidence" value="ECO:0007669"/>
    <property type="project" value="TreeGrafter"/>
</dbReference>
<comment type="catalytic activity">
    <reaction evidence="13">
        <text>alpha-D-glucose 1,6-bisphosphate + L-seryl-[protein] = O-phospho-L-seryl-[protein] + alpha-D-glucose 6-phosphate</text>
        <dbReference type="Rhea" id="RHEA:68752"/>
        <dbReference type="Rhea" id="RHEA-COMP:9863"/>
        <dbReference type="Rhea" id="RHEA-COMP:11604"/>
        <dbReference type="ChEBI" id="CHEBI:29999"/>
        <dbReference type="ChEBI" id="CHEBI:58225"/>
        <dbReference type="ChEBI" id="CHEBI:58392"/>
        <dbReference type="ChEBI" id="CHEBI:83421"/>
    </reaction>
</comment>
<evidence type="ECO:0000256" key="14">
    <source>
        <dbReference type="ARBA" id="ARBA00049409"/>
    </source>
</evidence>
<dbReference type="OrthoDB" id="2291at2759"/>
<dbReference type="InterPro" id="IPR045244">
    <property type="entry name" value="PGM"/>
</dbReference>
<dbReference type="Proteomes" id="UP000094444">
    <property type="component" value="Unassembled WGS sequence"/>
</dbReference>
<evidence type="ECO:0000256" key="12">
    <source>
        <dbReference type="ARBA" id="ARBA00041398"/>
    </source>
</evidence>
<dbReference type="Pfam" id="PF02878">
    <property type="entry name" value="PGM_PMM_I"/>
    <property type="match status" value="1"/>
</dbReference>
<dbReference type="GO" id="GO:0000287">
    <property type="term" value="F:magnesium ion binding"/>
    <property type="evidence" value="ECO:0007669"/>
    <property type="project" value="InterPro"/>
</dbReference>
<evidence type="ECO:0000256" key="5">
    <source>
        <dbReference type="ARBA" id="ARBA00022526"/>
    </source>
</evidence>
<evidence type="ECO:0000259" key="17">
    <source>
        <dbReference type="Pfam" id="PF02878"/>
    </source>
</evidence>
<evidence type="ECO:0000256" key="13">
    <source>
        <dbReference type="ARBA" id="ARBA00049318"/>
    </source>
</evidence>
<dbReference type="InterPro" id="IPR005844">
    <property type="entry name" value="A-D-PHexomutase_a/b/a-I"/>
</dbReference>
<evidence type="ECO:0000313" key="20">
    <source>
        <dbReference type="EMBL" id="POS77014.1"/>
    </source>
</evidence>
<keyword evidence="9" id="KW-0413">Isomerase</keyword>
<evidence type="ECO:0000256" key="11">
    <source>
        <dbReference type="ARBA" id="ARBA00039995"/>
    </source>
</evidence>
<keyword evidence="7 16" id="KW-0479">Metal-binding</keyword>
<dbReference type="Pfam" id="PF02879">
    <property type="entry name" value="PGM_PMM_II"/>
    <property type="match status" value="1"/>
</dbReference>
<evidence type="ECO:0000256" key="15">
    <source>
        <dbReference type="ARBA" id="ARBA00056382"/>
    </source>
</evidence>
<comment type="similarity">
    <text evidence="3 16">Belongs to the phosphohexose mutase family.</text>
</comment>
<dbReference type="FunFam" id="3.40.120.10:FF:000006">
    <property type="entry name" value="Phosphoglucomutase PgmA"/>
    <property type="match status" value="1"/>
</dbReference>
<dbReference type="FunFam" id="3.40.120.10:FF:000005">
    <property type="entry name" value="Phosphoglucomutase 5"/>
    <property type="match status" value="1"/>
</dbReference>
<sequence>MSIKEVQFASFTDQKPGTSGLRKRTTVFQQPHYSESFVTSILLSIPEGVEGSFLVVGGDGRYWNPEVVQLIAKIGAAYGVKKLLIGQNGILSTPAASHVIRKRKATGGILLTASHNPGGPTNDFGIKYNLANGGPAPESVTNKIYEVSKKLSSYKIADIPDVDISAVGTKTYGSLEVEIIDSTADYVEMLKDIFDFPLIKKFFTEHPDFKVLFDALHGVTGPYGKAIFEEELGLTGSTQNCVPSPDFNGGHPDPNLTYAHSLVEEVEKNKIPFGAASDGDGDRNMIYGTGAFVSPGDSLAIIAHHAQLIPYFKKQGVFGLARSMPTSGAVDLVAKKQGLNCYEVPTGWKFFCALFDADKLSICGEESFGTGSNHVREKDGLWAVVAWLNIIAGLGVANPGVTPSIKQIQKDFWNTYGRTFFTRYDYENVDSDGANKVVGTLSSLVNDKSFIGSKIGDRTVTDAGNFSYTDLDGSVSSNQGLYATFSSGSRIIVRLSGTGSAGATIRLYIEQHSSDPSTYDQDAQDFLKPEIQMATELLKFKEYVGRDEPDVKT</sequence>
<dbReference type="InterPro" id="IPR005845">
    <property type="entry name" value="A-D-PHexomutase_a/b/a-II"/>
</dbReference>
<evidence type="ECO:0000256" key="4">
    <source>
        <dbReference type="ARBA" id="ARBA00012728"/>
    </source>
</evidence>
<dbReference type="InParanoid" id="A0A2P5I3E4"/>
<dbReference type="InterPro" id="IPR016055">
    <property type="entry name" value="A-D-PHexomutase_a/b/a-I/II/III"/>
</dbReference>
<dbReference type="Gene3D" id="3.30.310.50">
    <property type="entry name" value="Alpha-D-phosphohexomutase, C-terminal domain"/>
    <property type="match status" value="1"/>
</dbReference>
<dbReference type="PANTHER" id="PTHR22573:SF2">
    <property type="entry name" value="PHOSPHOGLUCOMUTASE"/>
    <property type="match status" value="1"/>
</dbReference>
<comment type="function">
    <text evidence="15">Catalyzes the reversible isomerization of alpha-D-glucose 1-phosphate to alpha-D-glucose 6-phosphate. The mechanism proceeds via the intermediate compound alpha-D-glucose 1,6-bisphosphate. Key enzyme in hexose metabolism. The reverse reaction is an essential step for biosynthesis because glucose 1-phosphate is the starting point for the synthesis of UDP-glucose, which acts as a precursor for the synthesis of oligosaccharides and trehalose.</text>
</comment>
<dbReference type="PRINTS" id="PR00509">
    <property type="entry name" value="PGMPMM"/>
</dbReference>
<evidence type="ECO:0000256" key="10">
    <source>
        <dbReference type="ARBA" id="ARBA00023277"/>
    </source>
</evidence>
<dbReference type="Pfam" id="PF02880">
    <property type="entry name" value="PGM_PMM_III"/>
    <property type="match status" value="1"/>
</dbReference>
<dbReference type="Gene3D" id="3.40.120.10">
    <property type="entry name" value="Alpha-D-Glucose-1,6-Bisphosphate, subunit A, domain 3"/>
    <property type="match status" value="3"/>
</dbReference>
<comment type="cofactor">
    <cofactor evidence="2">
        <name>Mg(2+)</name>
        <dbReference type="ChEBI" id="CHEBI:18420"/>
    </cofactor>
</comment>
<dbReference type="EC" id="5.4.2.2" evidence="4"/>
<dbReference type="GO" id="GO:0004614">
    <property type="term" value="F:phosphoglucomutase activity"/>
    <property type="evidence" value="ECO:0007669"/>
    <property type="project" value="UniProtKB-EC"/>
</dbReference>
<dbReference type="FunCoup" id="A0A2P5I3E4">
    <property type="interactions" value="630"/>
</dbReference>
<dbReference type="InterPro" id="IPR005846">
    <property type="entry name" value="A-D-PHexomutase_a/b/a-III"/>
</dbReference>
<proteinExistence type="inferred from homology"/>
<dbReference type="NCBIfam" id="NF005737">
    <property type="entry name" value="PRK07564.1-1"/>
    <property type="match status" value="1"/>
</dbReference>
<evidence type="ECO:0000256" key="8">
    <source>
        <dbReference type="ARBA" id="ARBA00022842"/>
    </source>
</evidence>
<dbReference type="SUPFAM" id="SSF53738">
    <property type="entry name" value="Phosphoglucomutase, first 3 domains"/>
    <property type="match status" value="3"/>
</dbReference>
<organism evidence="20 21">
    <name type="scientific">Diaporthe helianthi</name>
    <dbReference type="NCBI Taxonomy" id="158607"/>
    <lineage>
        <taxon>Eukaryota</taxon>
        <taxon>Fungi</taxon>
        <taxon>Dikarya</taxon>
        <taxon>Ascomycota</taxon>
        <taxon>Pezizomycotina</taxon>
        <taxon>Sordariomycetes</taxon>
        <taxon>Sordariomycetidae</taxon>
        <taxon>Diaporthales</taxon>
        <taxon>Diaporthaceae</taxon>
        <taxon>Diaporthe</taxon>
    </lineage>
</organism>
<reference evidence="20" key="1">
    <citation type="submission" date="2017-09" db="EMBL/GenBank/DDBJ databases">
        <title>Polyketide synthases of a Diaporthe helianthi virulent isolate.</title>
        <authorList>
            <person name="Baroncelli R."/>
        </authorList>
    </citation>
    <scope>NUCLEOTIDE SEQUENCE [LARGE SCALE GENOMIC DNA]</scope>
    <source>
        <strain evidence="20">7/96</strain>
    </source>
</reference>
<feature type="domain" description="Alpha-D-phosphohexomutase alpha/beta/alpha" evidence="19">
    <location>
        <begin position="296"/>
        <end position="394"/>
    </location>
</feature>
<dbReference type="FunFam" id="3.40.120.10:FF:000004">
    <property type="entry name" value="Phosphoglucomutase 5"/>
    <property type="match status" value="1"/>
</dbReference>
<dbReference type="SUPFAM" id="SSF55957">
    <property type="entry name" value="Phosphoglucomutase, C-terminal domain"/>
    <property type="match status" value="1"/>
</dbReference>
<protein>
    <recommendedName>
        <fullName evidence="11">Phosphoglucomutase</fullName>
        <ecNumber evidence="4">5.4.2.2</ecNumber>
    </recommendedName>
    <alternativeName>
        <fullName evidence="12">Glucose phosphomutase</fullName>
    </alternativeName>
</protein>
<comment type="caution">
    <text evidence="20">The sequence shown here is derived from an EMBL/GenBank/DDBJ whole genome shotgun (WGS) entry which is preliminary data.</text>
</comment>
<name>A0A2P5I3E4_DIAHE</name>
<comment type="catalytic activity">
    <reaction evidence="14">
        <text>O-phospho-L-seryl-[protein] + alpha-D-glucose 1-phosphate = alpha-D-glucose 1,6-bisphosphate + L-seryl-[protein]</text>
        <dbReference type="Rhea" id="RHEA:68748"/>
        <dbReference type="Rhea" id="RHEA-COMP:9863"/>
        <dbReference type="Rhea" id="RHEA-COMP:11604"/>
        <dbReference type="ChEBI" id="CHEBI:29999"/>
        <dbReference type="ChEBI" id="CHEBI:58392"/>
        <dbReference type="ChEBI" id="CHEBI:58601"/>
        <dbReference type="ChEBI" id="CHEBI:83421"/>
    </reaction>
</comment>
<evidence type="ECO:0000259" key="19">
    <source>
        <dbReference type="Pfam" id="PF02880"/>
    </source>
</evidence>
<dbReference type="FunFam" id="3.30.310.50:FF:000002">
    <property type="entry name" value="Phosphoglucomutase 5"/>
    <property type="match status" value="1"/>
</dbReference>
<dbReference type="PANTHER" id="PTHR22573">
    <property type="entry name" value="PHOSPHOHEXOMUTASE FAMILY MEMBER"/>
    <property type="match status" value="1"/>
</dbReference>
<dbReference type="InterPro" id="IPR005841">
    <property type="entry name" value="Alpha-D-phosphohexomutase_SF"/>
</dbReference>